<protein>
    <submittedName>
        <fullName evidence="2">Uncharacterized protein</fullName>
    </submittedName>
</protein>
<evidence type="ECO:0000313" key="3">
    <source>
        <dbReference type="Proteomes" id="UP000011841"/>
    </source>
</evidence>
<dbReference type="KEGG" id="aol:S58_03780"/>
<sequence>MEHRPRTDSAVKRRAAAMEHGTRATAAKGMSSSAVEGRTAAASEHCATAMERRATAATAVKGRAAMEAAASAAVETTAAAMSSAAMSTASAATMTAGATNLNGQSGGRRLCGGPGTRTHRRHRKRRPTGRAR</sequence>
<feature type="region of interest" description="Disordered" evidence="1">
    <location>
        <begin position="98"/>
        <end position="132"/>
    </location>
</feature>
<proteinExistence type="predicted"/>
<feature type="compositionally biased region" description="Basic and acidic residues" evidence="1">
    <location>
        <begin position="1"/>
        <end position="22"/>
    </location>
</feature>
<dbReference type="AlphaFoldDB" id="M4Z0H0"/>
<name>M4Z0H0_9BRAD</name>
<keyword evidence="3" id="KW-1185">Reference proteome</keyword>
<evidence type="ECO:0000313" key="2">
    <source>
        <dbReference type="EMBL" id="BAM86394.1"/>
    </source>
</evidence>
<feature type="region of interest" description="Disordered" evidence="1">
    <location>
        <begin position="1"/>
        <end position="40"/>
    </location>
</feature>
<feature type="compositionally biased region" description="Basic residues" evidence="1">
    <location>
        <begin position="117"/>
        <end position="132"/>
    </location>
</feature>
<dbReference type="Proteomes" id="UP000011841">
    <property type="component" value="Chromosome"/>
</dbReference>
<dbReference type="EMBL" id="AP012603">
    <property type="protein sequence ID" value="BAM86394.1"/>
    <property type="molecule type" value="Genomic_DNA"/>
</dbReference>
<organism evidence="2 3">
    <name type="scientific">Bradyrhizobium oligotrophicum S58</name>
    <dbReference type="NCBI Taxonomy" id="1245469"/>
    <lineage>
        <taxon>Bacteria</taxon>
        <taxon>Pseudomonadati</taxon>
        <taxon>Pseudomonadota</taxon>
        <taxon>Alphaproteobacteria</taxon>
        <taxon>Hyphomicrobiales</taxon>
        <taxon>Nitrobacteraceae</taxon>
        <taxon>Bradyrhizobium</taxon>
    </lineage>
</organism>
<dbReference type="HOGENOM" id="CLU_1913059_0_0_5"/>
<gene>
    <name evidence="2" type="ORF">S58_03780</name>
</gene>
<accession>M4Z0H0</accession>
<reference evidence="2 3" key="1">
    <citation type="journal article" date="2013" name="Appl. Environ. Microbiol.">
        <title>Genome analysis suggests that the soil oligotrophic bacterium Agromonas oligotrophica (Bradyrhizobium oligotrophicum) is a nitrogen-fixing symbiont of Aeschynomene indica.</title>
        <authorList>
            <person name="Okubo T."/>
            <person name="Fukushima S."/>
            <person name="Itakura M."/>
            <person name="Oshima K."/>
            <person name="Longtonglang A."/>
            <person name="Teaumroong N."/>
            <person name="Mitsui H."/>
            <person name="Hattori M."/>
            <person name="Hattori R."/>
            <person name="Hattori T."/>
            <person name="Minamisawa K."/>
        </authorList>
    </citation>
    <scope>NUCLEOTIDE SEQUENCE [LARGE SCALE GENOMIC DNA]</scope>
    <source>
        <strain evidence="2 3">S58</strain>
    </source>
</reference>
<evidence type="ECO:0000256" key="1">
    <source>
        <dbReference type="SAM" id="MobiDB-lite"/>
    </source>
</evidence>
<feature type="compositionally biased region" description="Gly residues" evidence="1">
    <location>
        <begin position="104"/>
        <end position="115"/>
    </location>
</feature>